<dbReference type="AlphaFoldDB" id="A0A381U5I1"/>
<feature type="region of interest" description="Disordered" evidence="1">
    <location>
        <begin position="1"/>
        <end position="20"/>
    </location>
</feature>
<gene>
    <name evidence="3" type="ORF">METZ01_LOCUS76233</name>
</gene>
<name>A0A381U5I1_9ZZZZ</name>
<dbReference type="InterPro" id="IPR036709">
    <property type="entry name" value="Autotransporte_beta_dom_sf"/>
</dbReference>
<dbReference type="NCBIfam" id="TIGR01414">
    <property type="entry name" value="autotrans_barl"/>
    <property type="match status" value="1"/>
</dbReference>
<feature type="domain" description="Autotransporter" evidence="2">
    <location>
        <begin position="1"/>
        <end position="183"/>
    </location>
</feature>
<evidence type="ECO:0000259" key="2">
    <source>
        <dbReference type="PROSITE" id="PS51208"/>
    </source>
</evidence>
<protein>
    <recommendedName>
        <fullName evidence="2">Autotransporter domain-containing protein</fullName>
    </recommendedName>
</protein>
<sequence length="183" mass="19377">RSITATNSTAKGDTKSGQYMVSDNAGMPMKVEGGELSGSYFTPTLGLNITHVNNEEYTETGAGVLNLKVKPEDITIVKASLGGRLHTNVESSDGIFVPELRAKLLYDMAGDDGSSSNTFTGGGAAFQVDGMEVVEFSTSVGVGFALAPRGGEMEGMSFSVNYDAEFKDDFTGQSGNFNFRYAF</sequence>
<feature type="non-terminal residue" evidence="3">
    <location>
        <position position="1"/>
    </location>
</feature>
<dbReference type="InterPro" id="IPR005546">
    <property type="entry name" value="Autotransporte_beta"/>
</dbReference>
<accession>A0A381U5I1</accession>
<dbReference type="InterPro" id="IPR006315">
    <property type="entry name" value="OM_autotransptr_brl_dom"/>
</dbReference>
<evidence type="ECO:0000313" key="3">
    <source>
        <dbReference type="EMBL" id="SVA23379.1"/>
    </source>
</evidence>
<organism evidence="3">
    <name type="scientific">marine metagenome</name>
    <dbReference type="NCBI Taxonomy" id="408172"/>
    <lineage>
        <taxon>unclassified sequences</taxon>
        <taxon>metagenomes</taxon>
        <taxon>ecological metagenomes</taxon>
    </lineage>
</organism>
<dbReference type="Pfam" id="PF03797">
    <property type="entry name" value="Autotransporter"/>
    <property type="match status" value="1"/>
</dbReference>
<proteinExistence type="predicted"/>
<dbReference type="EMBL" id="UINC01005760">
    <property type="protein sequence ID" value="SVA23379.1"/>
    <property type="molecule type" value="Genomic_DNA"/>
</dbReference>
<dbReference type="GO" id="GO:0019867">
    <property type="term" value="C:outer membrane"/>
    <property type="evidence" value="ECO:0007669"/>
    <property type="project" value="InterPro"/>
</dbReference>
<evidence type="ECO:0000256" key="1">
    <source>
        <dbReference type="SAM" id="MobiDB-lite"/>
    </source>
</evidence>
<reference evidence="3" key="1">
    <citation type="submission" date="2018-05" db="EMBL/GenBank/DDBJ databases">
        <authorList>
            <person name="Lanie J.A."/>
            <person name="Ng W.-L."/>
            <person name="Kazmierczak K.M."/>
            <person name="Andrzejewski T.M."/>
            <person name="Davidsen T.M."/>
            <person name="Wayne K.J."/>
            <person name="Tettelin H."/>
            <person name="Glass J.I."/>
            <person name="Rusch D."/>
            <person name="Podicherti R."/>
            <person name="Tsui H.-C.T."/>
            <person name="Winkler M.E."/>
        </authorList>
    </citation>
    <scope>NUCLEOTIDE SEQUENCE</scope>
</reference>
<dbReference type="SUPFAM" id="SSF103515">
    <property type="entry name" value="Autotransporter"/>
    <property type="match status" value="1"/>
</dbReference>
<dbReference type="PROSITE" id="PS51208">
    <property type="entry name" value="AUTOTRANSPORTER"/>
    <property type="match status" value="1"/>
</dbReference>
<dbReference type="Gene3D" id="2.40.128.130">
    <property type="entry name" value="Autotransporter beta-domain"/>
    <property type="match status" value="1"/>
</dbReference>